<dbReference type="InterPro" id="IPR022764">
    <property type="entry name" value="Peptidase_S54_rhomboid_dom"/>
</dbReference>
<feature type="domain" description="Peptidase S54 rhomboid" evidence="6">
    <location>
        <begin position="51"/>
        <end position="186"/>
    </location>
</feature>
<reference evidence="7" key="1">
    <citation type="submission" date="2025-08" db="UniProtKB">
        <authorList>
            <consortium name="Ensembl"/>
        </authorList>
    </citation>
    <scope>IDENTIFICATION</scope>
</reference>
<feature type="transmembrane region" description="Helical" evidence="5">
    <location>
        <begin position="13"/>
        <end position="30"/>
    </location>
</feature>
<dbReference type="SUPFAM" id="SSF144091">
    <property type="entry name" value="Rhomboid-like"/>
    <property type="match status" value="1"/>
</dbReference>
<evidence type="ECO:0000256" key="1">
    <source>
        <dbReference type="ARBA" id="ARBA00004141"/>
    </source>
</evidence>
<dbReference type="Proteomes" id="UP000694523">
    <property type="component" value="Unplaced"/>
</dbReference>
<evidence type="ECO:0000256" key="4">
    <source>
        <dbReference type="ARBA" id="ARBA00023136"/>
    </source>
</evidence>
<dbReference type="Gene3D" id="1.20.1540.10">
    <property type="entry name" value="Rhomboid-like"/>
    <property type="match status" value="1"/>
</dbReference>
<dbReference type="AlphaFoldDB" id="A0A8C6SAA7"/>
<keyword evidence="4 5" id="KW-0472">Membrane</keyword>
<organism evidence="7 8">
    <name type="scientific">Neogobius melanostomus</name>
    <name type="common">round goby</name>
    <dbReference type="NCBI Taxonomy" id="47308"/>
    <lineage>
        <taxon>Eukaryota</taxon>
        <taxon>Metazoa</taxon>
        <taxon>Chordata</taxon>
        <taxon>Craniata</taxon>
        <taxon>Vertebrata</taxon>
        <taxon>Euteleostomi</taxon>
        <taxon>Actinopterygii</taxon>
        <taxon>Neopterygii</taxon>
        <taxon>Teleostei</taxon>
        <taxon>Neoteleostei</taxon>
        <taxon>Acanthomorphata</taxon>
        <taxon>Gobiaria</taxon>
        <taxon>Gobiiformes</taxon>
        <taxon>Gobioidei</taxon>
        <taxon>Gobiidae</taxon>
        <taxon>Benthophilinae</taxon>
        <taxon>Neogobiini</taxon>
        <taxon>Neogobius</taxon>
    </lineage>
</organism>
<reference evidence="7" key="2">
    <citation type="submission" date="2025-09" db="UniProtKB">
        <authorList>
            <consortium name="Ensembl"/>
        </authorList>
    </citation>
    <scope>IDENTIFICATION</scope>
</reference>
<feature type="transmembrane region" description="Helical" evidence="5">
    <location>
        <begin position="89"/>
        <end position="110"/>
    </location>
</feature>
<dbReference type="PROSITE" id="PS51257">
    <property type="entry name" value="PROKAR_LIPOPROTEIN"/>
    <property type="match status" value="1"/>
</dbReference>
<comment type="subcellular location">
    <subcellularLocation>
        <location evidence="1">Membrane</location>
        <topology evidence="1">Multi-pass membrane protein</topology>
    </subcellularLocation>
</comment>
<keyword evidence="3 5" id="KW-1133">Transmembrane helix</keyword>
<dbReference type="GO" id="GO:0016020">
    <property type="term" value="C:membrane"/>
    <property type="evidence" value="ECO:0007669"/>
    <property type="project" value="UniProtKB-SubCell"/>
</dbReference>
<dbReference type="Pfam" id="PF01694">
    <property type="entry name" value="Rhomboid"/>
    <property type="match status" value="1"/>
</dbReference>
<sequence length="384" mass="42465">MILQELKEVSPKLTTGILTVAFASCLLFGIQECCNISQGMFSVGASVFENGHVHRLFLYPFYHKTVPQLLLSIIAFVFLSGSLERGFGTVRFLVMFFLLSTTTGLAYACVDFLQGTTNQTEGLLSTALACMALTTMHTKMTKGFLCGVSFPTIALPWLFLIITTILVPNAVLPCNIIAIITGWMYGRGWFSLVQMTESRASVLEKIMPFRFLRSISNVMFVPASTEDRRKTLLPQISATPGTYPVQAYAPVSSLSPHNSVSLQHEGWPSYSYALANASVPLHPHGQSHGHSHSHYTGHNHTHSCNHNHNHQNFSDDVKIHFQGKTHSSHASPYIFFLTVKQKQNQQALYNKYFILVQHLKSSLPSILGLSSSLCGDGFNSVSAF</sequence>
<feature type="transmembrane region" description="Helical" evidence="5">
    <location>
        <begin position="65"/>
        <end position="83"/>
    </location>
</feature>
<protein>
    <recommendedName>
        <fullName evidence="6">Peptidase S54 rhomboid domain-containing protein</fullName>
    </recommendedName>
</protein>
<evidence type="ECO:0000256" key="2">
    <source>
        <dbReference type="ARBA" id="ARBA00022692"/>
    </source>
</evidence>
<feature type="transmembrane region" description="Helical" evidence="5">
    <location>
        <begin position="158"/>
        <end position="185"/>
    </location>
</feature>
<dbReference type="GO" id="GO:0004252">
    <property type="term" value="F:serine-type endopeptidase activity"/>
    <property type="evidence" value="ECO:0007669"/>
    <property type="project" value="InterPro"/>
</dbReference>
<proteinExistence type="predicted"/>
<dbReference type="PANTHER" id="PTHR43066">
    <property type="entry name" value="RHOMBOID-RELATED PROTEIN"/>
    <property type="match status" value="1"/>
</dbReference>
<evidence type="ECO:0000259" key="6">
    <source>
        <dbReference type="Pfam" id="PF01694"/>
    </source>
</evidence>
<dbReference type="InterPro" id="IPR035952">
    <property type="entry name" value="Rhomboid-like_sf"/>
</dbReference>
<evidence type="ECO:0000256" key="3">
    <source>
        <dbReference type="ARBA" id="ARBA00022989"/>
    </source>
</evidence>
<evidence type="ECO:0000256" key="5">
    <source>
        <dbReference type="SAM" id="Phobius"/>
    </source>
</evidence>
<dbReference type="PANTHER" id="PTHR43066:SF12">
    <property type="entry name" value="RHOMBOID DOMAIN-CONTAINING 2"/>
    <property type="match status" value="1"/>
</dbReference>
<keyword evidence="2 5" id="KW-0812">Transmembrane</keyword>
<keyword evidence="8" id="KW-1185">Reference proteome</keyword>
<evidence type="ECO:0000313" key="7">
    <source>
        <dbReference type="Ensembl" id="ENSNMLP00000003507.1"/>
    </source>
</evidence>
<evidence type="ECO:0000313" key="8">
    <source>
        <dbReference type="Proteomes" id="UP000694523"/>
    </source>
</evidence>
<dbReference type="Ensembl" id="ENSNMLT00000004016.1">
    <property type="protein sequence ID" value="ENSNMLP00000003507.1"/>
    <property type="gene ID" value="ENSNMLG00000002543.1"/>
</dbReference>
<name>A0A8C6SAA7_9GOBI</name>
<accession>A0A8C6SAA7</accession>